<organism evidence="1 2">
    <name type="scientific">candidate division WOR-3 bacterium</name>
    <dbReference type="NCBI Taxonomy" id="2052148"/>
    <lineage>
        <taxon>Bacteria</taxon>
        <taxon>Bacteria division WOR-3</taxon>
    </lineage>
</organism>
<sequence>MGKERFIEPPSEKQEAILRRMSGEERMRIGFEICDFVRKLVISGIRYQYPDISEEELKEKIKERYREL</sequence>
<comment type="caution">
    <text evidence="1">The sequence shown here is derived from an EMBL/GenBank/DDBJ whole genome shotgun (WGS) entry which is preliminary data.</text>
</comment>
<evidence type="ECO:0000313" key="1">
    <source>
        <dbReference type="EMBL" id="RKX71225.1"/>
    </source>
</evidence>
<reference evidence="1 2" key="1">
    <citation type="submission" date="2018-06" db="EMBL/GenBank/DDBJ databases">
        <title>Extensive metabolic versatility and redundancy in microbially diverse, dynamic hydrothermal sediments.</title>
        <authorList>
            <person name="Dombrowski N."/>
            <person name="Teske A."/>
            <person name="Baker B.J."/>
        </authorList>
    </citation>
    <scope>NUCLEOTIDE SEQUENCE [LARGE SCALE GENOMIC DNA]</scope>
    <source>
        <strain evidence="1">B36_G15</strain>
    </source>
</reference>
<dbReference type="Proteomes" id="UP000268469">
    <property type="component" value="Unassembled WGS sequence"/>
</dbReference>
<dbReference type="EMBL" id="QNBE01000014">
    <property type="protein sequence ID" value="RKX71225.1"/>
    <property type="molecule type" value="Genomic_DNA"/>
</dbReference>
<gene>
    <name evidence="1" type="ORF">DRP53_02440</name>
</gene>
<protein>
    <submittedName>
        <fullName evidence="1">Uncharacterized protein</fullName>
    </submittedName>
</protein>
<proteinExistence type="predicted"/>
<name>A0A660SK54_UNCW3</name>
<accession>A0A660SK54</accession>
<dbReference type="AlphaFoldDB" id="A0A660SK54"/>
<evidence type="ECO:0000313" key="2">
    <source>
        <dbReference type="Proteomes" id="UP000268469"/>
    </source>
</evidence>